<dbReference type="RefSeq" id="WP_067474154.1">
    <property type="nucleotide sequence ID" value="NZ_CP015961.1"/>
</dbReference>
<dbReference type="STRING" id="499555.BJL86_2911"/>
<name>A0A173LQ53_9ACTN</name>
<dbReference type="Pfam" id="PF04018">
    <property type="entry name" value="VCA0040-like"/>
    <property type="match status" value="1"/>
</dbReference>
<organism evidence="2 3">
    <name type="scientific">Dietzia timorensis</name>
    <dbReference type="NCBI Taxonomy" id="499555"/>
    <lineage>
        <taxon>Bacteria</taxon>
        <taxon>Bacillati</taxon>
        <taxon>Actinomycetota</taxon>
        <taxon>Actinomycetes</taxon>
        <taxon>Mycobacteriales</taxon>
        <taxon>Dietziaceae</taxon>
        <taxon>Dietzia</taxon>
    </lineage>
</organism>
<reference evidence="2 3" key="1">
    <citation type="submission" date="2016-06" db="EMBL/GenBank/DDBJ databases">
        <title>Complete genome sequence of a saline-alkali tolerant type strain Dietzia timorensis ID05-A0528T.</title>
        <authorList>
            <person name="Wu X."/>
        </authorList>
    </citation>
    <scope>NUCLEOTIDE SEQUENCE [LARGE SCALE GENOMIC DNA]</scope>
    <source>
        <strain evidence="2 3">ID05-A0528</strain>
    </source>
</reference>
<evidence type="ECO:0000313" key="2">
    <source>
        <dbReference type="EMBL" id="ANI93671.1"/>
    </source>
</evidence>
<feature type="transmembrane region" description="Helical" evidence="1">
    <location>
        <begin position="240"/>
        <end position="260"/>
    </location>
</feature>
<sequence>MAAVSEREPVKESAINAEASSYPDDDKVGFPGVPAVVGNALRGGLIGSAELVPGVSGGTVALVTGVYDRLLYNGSVLLSGIKGGIAGPDRGAQLRRANRAIDWWLLLPMALLMFLAVFSLAGVLHDFVENSPEVSRSLFGGMVAASIAVPLMMARESARGEGGFKPVRAAVTLVLGFVIGLILVSIPGEENPDPSYLIVFFAAAIAVCALAMPGVSGSYLLLAMGLYAPTLAAVDERNLAYIGVFMLGALFGISAFIKLLEYLLTSHRTITLLAMTGLMAGSLRALWPWQDDDGALRGIEGNWPAMLGFFVIGVAVVVAVLVAERFLGQGKIADPPSTFGETKTAKD</sequence>
<dbReference type="InterPro" id="IPR007163">
    <property type="entry name" value="VCA0040-like"/>
</dbReference>
<keyword evidence="3" id="KW-1185">Reference proteome</keyword>
<keyword evidence="1" id="KW-1133">Transmembrane helix</keyword>
<accession>A0A173LQ53</accession>
<feature type="transmembrane region" description="Helical" evidence="1">
    <location>
        <begin position="137"/>
        <end position="154"/>
    </location>
</feature>
<dbReference type="PANTHER" id="PTHR37308">
    <property type="entry name" value="INTEGRAL MEMBRANE PROTEIN"/>
    <property type="match status" value="1"/>
</dbReference>
<protein>
    <recommendedName>
        <fullName evidence="4">DUF368 domain-containing protein</fullName>
    </recommendedName>
</protein>
<feature type="transmembrane region" description="Helical" evidence="1">
    <location>
        <begin position="302"/>
        <end position="323"/>
    </location>
</feature>
<feature type="transmembrane region" description="Helical" evidence="1">
    <location>
        <begin position="103"/>
        <end position="125"/>
    </location>
</feature>
<feature type="transmembrane region" description="Helical" evidence="1">
    <location>
        <begin position="194"/>
        <end position="212"/>
    </location>
</feature>
<dbReference type="EMBL" id="CP015961">
    <property type="protein sequence ID" value="ANI93671.1"/>
    <property type="molecule type" value="Genomic_DNA"/>
</dbReference>
<dbReference type="Proteomes" id="UP000186104">
    <property type="component" value="Chromosome"/>
</dbReference>
<proteinExistence type="predicted"/>
<dbReference type="AlphaFoldDB" id="A0A173LQ53"/>
<keyword evidence="1" id="KW-0812">Transmembrane</keyword>
<gene>
    <name evidence="2" type="ORF">BJL86_2911</name>
</gene>
<evidence type="ECO:0000313" key="3">
    <source>
        <dbReference type="Proteomes" id="UP000186104"/>
    </source>
</evidence>
<dbReference type="OrthoDB" id="9793746at2"/>
<feature type="transmembrane region" description="Helical" evidence="1">
    <location>
        <begin position="166"/>
        <end position="188"/>
    </location>
</feature>
<dbReference type="KEGG" id="dtm:BJL86_2911"/>
<dbReference type="PANTHER" id="PTHR37308:SF1">
    <property type="entry name" value="POLYPRENYL-PHOSPHATE TRANSPORTER"/>
    <property type="match status" value="1"/>
</dbReference>
<keyword evidence="1" id="KW-0472">Membrane</keyword>
<evidence type="ECO:0008006" key="4">
    <source>
        <dbReference type="Google" id="ProtNLM"/>
    </source>
</evidence>
<evidence type="ECO:0000256" key="1">
    <source>
        <dbReference type="SAM" id="Phobius"/>
    </source>
</evidence>